<evidence type="ECO:0000313" key="3">
    <source>
        <dbReference type="WBParaSite" id="Hba_12773"/>
    </source>
</evidence>
<accession>A0A1I7X5D8</accession>
<evidence type="ECO:0000256" key="1">
    <source>
        <dbReference type="SAM" id="Phobius"/>
    </source>
</evidence>
<name>A0A1I7X5D8_HETBA</name>
<evidence type="ECO:0000313" key="2">
    <source>
        <dbReference type="Proteomes" id="UP000095283"/>
    </source>
</evidence>
<feature type="transmembrane region" description="Helical" evidence="1">
    <location>
        <begin position="6"/>
        <end position="24"/>
    </location>
</feature>
<organism evidence="2 3">
    <name type="scientific">Heterorhabditis bacteriophora</name>
    <name type="common">Entomopathogenic nematode worm</name>
    <dbReference type="NCBI Taxonomy" id="37862"/>
    <lineage>
        <taxon>Eukaryota</taxon>
        <taxon>Metazoa</taxon>
        <taxon>Ecdysozoa</taxon>
        <taxon>Nematoda</taxon>
        <taxon>Chromadorea</taxon>
        <taxon>Rhabditida</taxon>
        <taxon>Rhabditina</taxon>
        <taxon>Rhabditomorpha</taxon>
        <taxon>Strongyloidea</taxon>
        <taxon>Heterorhabditidae</taxon>
        <taxon>Heterorhabditis</taxon>
    </lineage>
</organism>
<keyword evidence="1" id="KW-0812">Transmembrane</keyword>
<keyword evidence="1" id="KW-1133">Transmembrane helix</keyword>
<keyword evidence="1" id="KW-0472">Membrane</keyword>
<sequence>MAILYFVTALLFFVIVVFMLHIPLPPTIADRKKLQFFEFFMRLGNIYGTTIKVFKAT</sequence>
<proteinExistence type="predicted"/>
<keyword evidence="2" id="KW-1185">Reference proteome</keyword>
<dbReference type="Proteomes" id="UP000095283">
    <property type="component" value="Unplaced"/>
</dbReference>
<dbReference type="AlphaFoldDB" id="A0A1I7X5D8"/>
<dbReference type="WBParaSite" id="Hba_12773">
    <property type="protein sequence ID" value="Hba_12773"/>
    <property type="gene ID" value="Hba_12773"/>
</dbReference>
<reference evidence="3" key="1">
    <citation type="submission" date="2016-11" db="UniProtKB">
        <authorList>
            <consortium name="WormBaseParasite"/>
        </authorList>
    </citation>
    <scope>IDENTIFICATION</scope>
</reference>
<protein>
    <submittedName>
        <fullName evidence="3">CYTB_CTER domain-containing protein</fullName>
    </submittedName>
</protein>